<organism evidence="11 12">
    <name type="scientific">Acholeplasma hippikon</name>
    <dbReference type="NCBI Taxonomy" id="264636"/>
    <lineage>
        <taxon>Bacteria</taxon>
        <taxon>Bacillati</taxon>
        <taxon>Mycoplasmatota</taxon>
        <taxon>Mollicutes</taxon>
        <taxon>Acholeplasmatales</taxon>
        <taxon>Acholeplasmataceae</taxon>
        <taxon>Acholeplasma</taxon>
    </lineage>
</organism>
<keyword evidence="4" id="KW-0547">Nucleotide-binding</keyword>
<feature type="transmembrane region" description="Helical" evidence="8">
    <location>
        <begin position="50"/>
        <end position="75"/>
    </location>
</feature>
<evidence type="ECO:0000256" key="4">
    <source>
        <dbReference type="ARBA" id="ARBA00022741"/>
    </source>
</evidence>
<dbReference type="InterPro" id="IPR003593">
    <property type="entry name" value="AAA+_ATPase"/>
</dbReference>
<keyword evidence="5" id="KW-0067">ATP-binding</keyword>
<feature type="transmembrane region" description="Helical" evidence="8">
    <location>
        <begin position="154"/>
        <end position="176"/>
    </location>
</feature>
<sequence>MKLRDYVHHKGLLALGTFSKLIEVVLELFVPIFMGIMLDEGVGKQNSKTTYFMLILIGIFSLLGYLSTVFAHFLVARVSQDYAHQLRLALFDKVIDFDHENRSKFSSSSLLNRLNNDVLQTSNALAMTMRIASRAPFLMIGSIVALLITAHKIAVVFMLVLPIVLVLVLFIVMMLIRNNHQLQIENDRMSVIVKENIDGIQSIQAFVQSDYELNRFNKKQSTIVKLQRKLSNISSLGSPLVSAILNVSLVLMIYMAGISINIGDMTQGQVISMINYTTNLILSVLGIFNLMLLYARTITANARIRAVLTLENKENSNELLKDKIKEIEFKNVSYHYPDQSDFLKNVSFTVKENEIIGILGLTGSGKSTILKLVNRLIEPVDGTVLFNRIDYKNYSKESIKEKVGFIDQKNMLLMGTVRSNLSMNKTYKDEALMEALKLAAFELPQSELDREVLKDGANFSGGQRQRLNIARALIRKPDVIIMDDSLASLDNHTQNTIKNNVKKLAQKPIIFIAASRLNTLAIADRIMVVKNGLVEAIGTMEELKETSNTFNKIYQSQVEIAEVK</sequence>
<feature type="transmembrane region" description="Helical" evidence="8">
    <location>
        <begin position="12"/>
        <end position="38"/>
    </location>
</feature>
<dbReference type="PROSITE" id="PS50929">
    <property type="entry name" value="ABC_TM1F"/>
    <property type="match status" value="1"/>
</dbReference>
<comment type="subcellular location">
    <subcellularLocation>
        <location evidence="1">Cell membrane</location>
        <topology evidence="1">Multi-pass membrane protein</topology>
    </subcellularLocation>
</comment>
<evidence type="ECO:0000313" key="12">
    <source>
        <dbReference type="Proteomes" id="UP000290909"/>
    </source>
</evidence>
<evidence type="ECO:0000256" key="5">
    <source>
        <dbReference type="ARBA" id="ARBA00022840"/>
    </source>
</evidence>
<dbReference type="EMBL" id="LR215050">
    <property type="protein sequence ID" value="VEU82896.1"/>
    <property type="molecule type" value="Genomic_DNA"/>
</dbReference>
<evidence type="ECO:0000259" key="10">
    <source>
        <dbReference type="PROSITE" id="PS50929"/>
    </source>
</evidence>
<dbReference type="Proteomes" id="UP000290909">
    <property type="component" value="Chromosome"/>
</dbReference>
<dbReference type="PROSITE" id="PS00211">
    <property type="entry name" value="ABC_TRANSPORTER_1"/>
    <property type="match status" value="1"/>
</dbReference>
<evidence type="ECO:0000256" key="1">
    <source>
        <dbReference type="ARBA" id="ARBA00004651"/>
    </source>
</evidence>
<dbReference type="GO" id="GO:0005524">
    <property type="term" value="F:ATP binding"/>
    <property type="evidence" value="ECO:0007669"/>
    <property type="project" value="UniProtKB-KW"/>
</dbReference>
<feature type="domain" description="ABC transporter" evidence="9">
    <location>
        <begin position="327"/>
        <end position="556"/>
    </location>
</feature>
<dbReference type="EC" id="3.6.3.44" evidence="11"/>
<comment type="similarity">
    <text evidence="2">Belongs to the ABC transporter superfamily.</text>
</comment>
<dbReference type="Gene3D" id="3.40.50.300">
    <property type="entry name" value="P-loop containing nucleotide triphosphate hydrolases"/>
    <property type="match status" value="1"/>
</dbReference>
<keyword evidence="7 8" id="KW-0472">Membrane</keyword>
<dbReference type="InterPro" id="IPR017871">
    <property type="entry name" value="ABC_transporter-like_CS"/>
</dbReference>
<dbReference type="SUPFAM" id="SSF52540">
    <property type="entry name" value="P-loop containing nucleoside triphosphate hydrolases"/>
    <property type="match status" value="1"/>
</dbReference>
<dbReference type="InterPro" id="IPR036640">
    <property type="entry name" value="ABC1_TM_sf"/>
</dbReference>
<evidence type="ECO:0000313" key="11">
    <source>
        <dbReference type="EMBL" id="VEU82896.1"/>
    </source>
</evidence>
<dbReference type="AlphaFoldDB" id="A0A449BKA4"/>
<dbReference type="GO" id="GO:0005886">
    <property type="term" value="C:plasma membrane"/>
    <property type="evidence" value="ECO:0007669"/>
    <property type="project" value="UniProtKB-SubCell"/>
</dbReference>
<dbReference type="Pfam" id="PF00005">
    <property type="entry name" value="ABC_tran"/>
    <property type="match status" value="1"/>
</dbReference>
<dbReference type="PANTHER" id="PTHR43394">
    <property type="entry name" value="ATP-DEPENDENT PERMEASE MDL1, MITOCHONDRIAL"/>
    <property type="match status" value="1"/>
</dbReference>
<dbReference type="SUPFAM" id="SSF90123">
    <property type="entry name" value="ABC transporter transmembrane region"/>
    <property type="match status" value="1"/>
</dbReference>
<dbReference type="KEGG" id="ahk:NCTC10172_00922"/>
<feature type="transmembrane region" description="Helical" evidence="8">
    <location>
        <begin position="276"/>
        <end position="295"/>
    </location>
</feature>
<feature type="transmembrane region" description="Helical" evidence="8">
    <location>
        <begin position="131"/>
        <end position="148"/>
    </location>
</feature>
<dbReference type="InterPro" id="IPR003439">
    <property type="entry name" value="ABC_transporter-like_ATP-bd"/>
</dbReference>
<dbReference type="Pfam" id="PF00664">
    <property type="entry name" value="ABC_membrane"/>
    <property type="match status" value="1"/>
</dbReference>
<accession>A0A449BKA4</accession>
<keyword evidence="11" id="KW-0378">Hydrolase</keyword>
<keyword evidence="6 8" id="KW-1133">Transmembrane helix</keyword>
<keyword evidence="12" id="KW-1185">Reference proteome</keyword>
<reference evidence="11 12" key="1">
    <citation type="submission" date="2019-01" db="EMBL/GenBank/DDBJ databases">
        <authorList>
            <consortium name="Pathogen Informatics"/>
        </authorList>
    </citation>
    <scope>NUCLEOTIDE SEQUENCE [LARGE SCALE GENOMIC DNA]</scope>
    <source>
        <strain evidence="11 12">NCTC10172</strain>
    </source>
</reference>
<name>A0A449BKA4_9MOLU</name>
<dbReference type="RefSeq" id="WP_035368534.1">
    <property type="nucleotide sequence ID" value="NZ_LR215050.1"/>
</dbReference>
<evidence type="ECO:0000256" key="6">
    <source>
        <dbReference type="ARBA" id="ARBA00022989"/>
    </source>
</evidence>
<gene>
    <name evidence="11" type="primary">mldB1_17</name>
    <name evidence="11" type="ORF">NCTC10172_00922</name>
</gene>
<keyword evidence="3 8" id="KW-0812">Transmembrane</keyword>
<evidence type="ECO:0000256" key="2">
    <source>
        <dbReference type="ARBA" id="ARBA00005417"/>
    </source>
</evidence>
<dbReference type="PANTHER" id="PTHR43394:SF1">
    <property type="entry name" value="ATP-BINDING CASSETTE SUB-FAMILY B MEMBER 10, MITOCHONDRIAL"/>
    <property type="match status" value="1"/>
</dbReference>
<dbReference type="PROSITE" id="PS50893">
    <property type="entry name" value="ABC_TRANSPORTER_2"/>
    <property type="match status" value="1"/>
</dbReference>
<feature type="domain" description="ABC transmembrane type-1" evidence="10">
    <location>
        <begin position="14"/>
        <end position="296"/>
    </location>
</feature>
<evidence type="ECO:0000259" key="9">
    <source>
        <dbReference type="PROSITE" id="PS50893"/>
    </source>
</evidence>
<dbReference type="SMART" id="SM00382">
    <property type="entry name" value="AAA"/>
    <property type="match status" value="1"/>
</dbReference>
<dbReference type="CDD" id="cd03228">
    <property type="entry name" value="ABCC_MRP_Like"/>
    <property type="match status" value="1"/>
</dbReference>
<dbReference type="InterPro" id="IPR027417">
    <property type="entry name" value="P-loop_NTPase"/>
</dbReference>
<evidence type="ECO:0000256" key="8">
    <source>
        <dbReference type="SAM" id="Phobius"/>
    </source>
</evidence>
<evidence type="ECO:0000256" key="3">
    <source>
        <dbReference type="ARBA" id="ARBA00022692"/>
    </source>
</evidence>
<dbReference type="CDD" id="cd18548">
    <property type="entry name" value="ABC_6TM_Tm287_like"/>
    <property type="match status" value="1"/>
</dbReference>
<dbReference type="GO" id="GO:0016887">
    <property type="term" value="F:ATP hydrolysis activity"/>
    <property type="evidence" value="ECO:0007669"/>
    <property type="project" value="InterPro"/>
</dbReference>
<dbReference type="InterPro" id="IPR011527">
    <property type="entry name" value="ABC1_TM_dom"/>
</dbReference>
<dbReference type="STRING" id="1408416.GCA_000702765_00360"/>
<evidence type="ECO:0000256" key="7">
    <source>
        <dbReference type="ARBA" id="ARBA00023136"/>
    </source>
</evidence>
<dbReference type="Gene3D" id="1.20.1560.10">
    <property type="entry name" value="ABC transporter type 1, transmembrane domain"/>
    <property type="match status" value="1"/>
</dbReference>
<dbReference type="InterPro" id="IPR039421">
    <property type="entry name" value="Type_1_exporter"/>
</dbReference>
<proteinExistence type="inferred from homology"/>
<dbReference type="GO" id="GO:0015421">
    <property type="term" value="F:ABC-type oligopeptide transporter activity"/>
    <property type="evidence" value="ECO:0007669"/>
    <property type="project" value="TreeGrafter"/>
</dbReference>
<feature type="transmembrane region" description="Helical" evidence="8">
    <location>
        <begin position="236"/>
        <end position="256"/>
    </location>
</feature>
<protein>
    <submittedName>
        <fullName evidence="11">ABC-type multidrug/protein/lipid transport system ATPase component</fullName>
        <ecNumber evidence="11">3.6.3.44</ecNumber>
    </submittedName>
</protein>